<dbReference type="Gene3D" id="3.70.10.10">
    <property type="match status" value="1"/>
</dbReference>
<keyword evidence="6 10" id="KW-0548">Nucleotidyltransferase</keyword>
<dbReference type="GO" id="GO:0005737">
    <property type="term" value="C:cytoplasm"/>
    <property type="evidence" value="ECO:0007669"/>
    <property type="project" value="UniProtKB-SubCell"/>
</dbReference>
<dbReference type="SMART" id="SM00480">
    <property type="entry name" value="POL3Bc"/>
    <property type="match status" value="1"/>
</dbReference>
<evidence type="ECO:0000313" key="14">
    <source>
        <dbReference type="EMBL" id="MBB5887340.1"/>
    </source>
</evidence>
<gene>
    <name evidence="14" type="ORF">HNQ37_000210</name>
</gene>
<sequence length="386" mass="42989">MKGHKIMIQFTINKNAFLSAMRIAKQAIGSKIAIPVLSKLKIQVTSEGIHFTASNGQISIEKLLPANDKDAGMLIDSEGAILLEANFFDSIVAQLPDITFTFEEIENYQVKLSSGKSEITLKGQQPELYPMIQQITAKPSTKIAVGELKELFNETAFAVSTQESRPILTGVNIQLIDHQNLQAVATDSHRLSQRRIKLESFGEDFQVVVPNRAINSFRSVFSNDEDTISVFLNATQILFKNSTINFYSRLVEGNYPDTDRLIPDPSLYSLNLILDVADFLHAMNRAKLLTAGLQGGTVKLSVHDDKLMLTVNTPEVGSSFEELTMLEKSGQDIEISFNPQFLIDALRVLKEPKVKISFISNVRPFTLVPKDDSENFIQLITPVRTN</sequence>
<dbReference type="GO" id="GO:0003887">
    <property type="term" value="F:DNA-directed DNA polymerase activity"/>
    <property type="evidence" value="ECO:0007669"/>
    <property type="project" value="UniProtKB-UniRule"/>
</dbReference>
<dbReference type="Pfam" id="PF02767">
    <property type="entry name" value="DNA_pol3_beta_2"/>
    <property type="match status" value="1"/>
</dbReference>
<keyword evidence="8 10" id="KW-0239">DNA-directed DNA polymerase</keyword>
<comment type="similarity">
    <text evidence="2 10">Belongs to the beta sliding clamp family.</text>
</comment>
<dbReference type="GO" id="GO:0003677">
    <property type="term" value="F:DNA binding"/>
    <property type="evidence" value="ECO:0007669"/>
    <property type="project" value="UniProtKB-UniRule"/>
</dbReference>
<dbReference type="GO" id="GO:0006271">
    <property type="term" value="P:DNA strand elongation involved in DNA replication"/>
    <property type="evidence" value="ECO:0007669"/>
    <property type="project" value="TreeGrafter"/>
</dbReference>
<dbReference type="GO" id="GO:0009360">
    <property type="term" value="C:DNA polymerase III complex"/>
    <property type="evidence" value="ECO:0007669"/>
    <property type="project" value="InterPro"/>
</dbReference>
<feature type="domain" description="DNA polymerase III beta sliding clamp C-terminal" evidence="13">
    <location>
        <begin position="270"/>
        <end position="384"/>
    </location>
</feature>
<dbReference type="InterPro" id="IPR022634">
    <property type="entry name" value="DNA_polIII_beta_N"/>
</dbReference>
<dbReference type="PANTHER" id="PTHR30478">
    <property type="entry name" value="DNA POLYMERASE III SUBUNIT BETA"/>
    <property type="match status" value="1"/>
</dbReference>
<evidence type="ECO:0000259" key="12">
    <source>
        <dbReference type="Pfam" id="PF02767"/>
    </source>
</evidence>
<dbReference type="InterPro" id="IPR022637">
    <property type="entry name" value="DNA_polIII_beta_cen"/>
</dbReference>
<reference evidence="14 15" key="1">
    <citation type="submission" date="2020-08" db="EMBL/GenBank/DDBJ databases">
        <title>Genomic Encyclopedia of Type Strains, Phase IV (KMG-IV): sequencing the most valuable type-strain genomes for metagenomic binning, comparative biology and taxonomic classification.</title>
        <authorList>
            <person name="Goeker M."/>
        </authorList>
    </citation>
    <scope>NUCLEOTIDE SEQUENCE [LARGE SCALE GENOMIC DNA]</scope>
    <source>
        <strain evidence="14 15">DSM 14925</strain>
    </source>
</reference>
<dbReference type="Gene3D" id="3.10.150.10">
    <property type="entry name" value="DNA Polymerase III, subunit A, domain 2"/>
    <property type="match status" value="1"/>
</dbReference>
<dbReference type="CDD" id="cd00140">
    <property type="entry name" value="beta_clamp"/>
    <property type="match status" value="1"/>
</dbReference>
<comment type="subunit">
    <text evidence="10">Forms a ring-shaped head-to-tail homodimer around DNA.</text>
</comment>
<name>A0A841C7X4_9LACT</name>
<keyword evidence="9" id="KW-0238">DNA-binding</keyword>
<evidence type="ECO:0000256" key="10">
    <source>
        <dbReference type="PIRNR" id="PIRNR000804"/>
    </source>
</evidence>
<comment type="caution">
    <text evidence="14">The sequence shown here is derived from an EMBL/GenBank/DDBJ whole genome shotgun (WGS) entry which is preliminary data.</text>
</comment>
<protein>
    <recommendedName>
        <fullName evidence="3 10">Beta sliding clamp</fullName>
    </recommendedName>
</protein>
<evidence type="ECO:0000256" key="9">
    <source>
        <dbReference type="ARBA" id="ARBA00023125"/>
    </source>
</evidence>
<accession>A0A841C7X4</accession>
<dbReference type="AlphaFoldDB" id="A0A841C7X4"/>
<keyword evidence="15" id="KW-1185">Reference proteome</keyword>
<evidence type="ECO:0000313" key="15">
    <source>
        <dbReference type="Proteomes" id="UP000562464"/>
    </source>
</evidence>
<evidence type="ECO:0000259" key="13">
    <source>
        <dbReference type="Pfam" id="PF02768"/>
    </source>
</evidence>
<dbReference type="GO" id="GO:0008408">
    <property type="term" value="F:3'-5' exonuclease activity"/>
    <property type="evidence" value="ECO:0007669"/>
    <property type="project" value="InterPro"/>
</dbReference>
<dbReference type="InterPro" id="IPR001001">
    <property type="entry name" value="DNA_polIII_beta"/>
</dbReference>
<dbReference type="EMBL" id="JACHHV010000002">
    <property type="protein sequence ID" value="MBB5887340.1"/>
    <property type="molecule type" value="Genomic_DNA"/>
</dbReference>
<organism evidence="14 15">
    <name type="scientific">Lactovum miscens</name>
    <dbReference type="NCBI Taxonomy" id="190387"/>
    <lineage>
        <taxon>Bacteria</taxon>
        <taxon>Bacillati</taxon>
        <taxon>Bacillota</taxon>
        <taxon>Bacilli</taxon>
        <taxon>Lactobacillales</taxon>
        <taxon>Streptococcaceae</taxon>
        <taxon>Lactovum</taxon>
    </lineage>
</organism>
<feature type="domain" description="DNA polymerase III beta sliding clamp central" evidence="12">
    <location>
        <begin position="144"/>
        <end position="257"/>
    </location>
</feature>
<evidence type="ECO:0000256" key="3">
    <source>
        <dbReference type="ARBA" id="ARBA00021035"/>
    </source>
</evidence>
<evidence type="ECO:0000256" key="5">
    <source>
        <dbReference type="ARBA" id="ARBA00022679"/>
    </source>
</evidence>
<keyword evidence="5 10" id="KW-0808">Transferase</keyword>
<dbReference type="Pfam" id="PF02768">
    <property type="entry name" value="DNA_pol3_beta_3"/>
    <property type="match status" value="1"/>
</dbReference>
<evidence type="ECO:0000256" key="1">
    <source>
        <dbReference type="ARBA" id="ARBA00004496"/>
    </source>
</evidence>
<dbReference type="PANTHER" id="PTHR30478:SF0">
    <property type="entry name" value="BETA SLIDING CLAMP"/>
    <property type="match status" value="1"/>
</dbReference>
<evidence type="ECO:0000256" key="7">
    <source>
        <dbReference type="ARBA" id="ARBA00022705"/>
    </source>
</evidence>
<comment type="subcellular location">
    <subcellularLocation>
        <location evidence="1 10">Cytoplasm</location>
    </subcellularLocation>
</comment>
<feature type="domain" description="DNA polymerase III beta sliding clamp N-terminal" evidence="11">
    <location>
        <begin position="9"/>
        <end position="132"/>
    </location>
</feature>
<keyword evidence="7 10" id="KW-0235">DNA replication</keyword>
<evidence type="ECO:0000256" key="4">
    <source>
        <dbReference type="ARBA" id="ARBA00022490"/>
    </source>
</evidence>
<evidence type="ECO:0000259" key="11">
    <source>
        <dbReference type="Pfam" id="PF00712"/>
    </source>
</evidence>
<dbReference type="Pfam" id="PF00712">
    <property type="entry name" value="DNA_pol3_beta"/>
    <property type="match status" value="1"/>
</dbReference>
<dbReference type="SUPFAM" id="SSF55979">
    <property type="entry name" value="DNA clamp"/>
    <property type="match status" value="3"/>
</dbReference>
<dbReference type="InterPro" id="IPR022635">
    <property type="entry name" value="DNA_polIII_beta_C"/>
</dbReference>
<evidence type="ECO:0000256" key="2">
    <source>
        <dbReference type="ARBA" id="ARBA00010752"/>
    </source>
</evidence>
<dbReference type="NCBIfam" id="TIGR00663">
    <property type="entry name" value="dnan"/>
    <property type="match status" value="1"/>
</dbReference>
<evidence type="ECO:0000256" key="8">
    <source>
        <dbReference type="ARBA" id="ARBA00022932"/>
    </source>
</evidence>
<dbReference type="Proteomes" id="UP000562464">
    <property type="component" value="Unassembled WGS sequence"/>
</dbReference>
<proteinExistence type="inferred from homology"/>
<dbReference type="InterPro" id="IPR046938">
    <property type="entry name" value="DNA_clamp_sf"/>
</dbReference>
<keyword evidence="4 10" id="KW-0963">Cytoplasm</keyword>
<evidence type="ECO:0000256" key="6">
    <source>
        <dbReference type="ARBA" id="ARBA00022695"/>
    </source>
</evidence>
<comment type="function">
    <text evidence="10">Confers DNA tethering and processivity to DNA polymerases and other proteins. Acts as a clamp, forming a ring around DNA (a reaction catalyzed by the clamp-loading complex) which diffuses in an ATP-independent manner freely and bidirectionally along dsDNA. Initially characterized for its ability to contact the catalytic subunit of DNA polymerase III (Pol III), a complex, multichain enzyme responsible for most of the replicative synthesis in bacteria; Pol III exhibits 3'-5' exonuclease proofreading activity. The beta chain is required for initiation of replication as well as for processivity of DNA replication.</text>
</comment>
<dbReference type="PIRSF" id="PIRSF000804">
    <property type="entry name" value="DNA_pol_III_b"/>
    <property type="match status" value="1"/>
</dbReference>